<evidence type="ECO:0000256" key="6">
    <source>
        <dbReference type="ARBA" id="ARBA00022729"/>
    </source>
</evidence>
<name>A0A9W8IPW2_9FUNG</name>
<keyword evidence="8 12" id="KW-0862">Zinc</keyword>
<evidence type="ECO:0000256" key="4">
    <source>
        <dbReference type="ARBA" id="ARBA00022670"/>
    </source>
</evidence>
<comment type="caution">
    <text evidence="15">The sequence shown here is derived from an EMBL/GenBank/DDBJ whole genome shotgun (WGS) entry which is preliminary data.</text>
</comment>
<evidence type="ECO:0000256" key="7">
    <source>
        <dbReference type="ARBA" id="ARBA00022801"/>
    </source>
</evidence>
<dbReference type="Gene3D" id="1.10.390.10">
    <property type="entry name" value="Neutral Protease Domain 2"/>
    <property type="match status" value="1"/>
</dbReference>
<evidence type="ECO:0000256" key="11">
    <source>
        <dbReference type="PIRSR" id="PIRSR601842-1"/>
    </source>
</evidence>
<feature type="region of interest" description="Disordered" evidence="13">
    <location>
        <begin position="341"/>
        <end position="507"/>
    </location>
</feature>
<dbReference type="GO" id="GO:0006508">
    <property type="term" value="P:proteolysis"/>
    <property type="evidence" value="ECO:0007669"/>
    <property type="project" value="UniProtKB-KW"/>
</dbReference>
<dbReference type="EMBL" id="JANBUY010000051">
    <property type="protein sequence ID" value="KAJ2865820.1"/>
    <property type="molecule type" value="Genomic_DNA"/>
</dbReference>
<evidence type="ECO:0000256" key="13">
    <source>
        <dbReference type="SAM" id="MobiDB-lite"/>
    </source>
</evidence>
<keyword evidence="5 12" id="KW-0479">Metal-binding</keyword>
<evidence type="ECO:0000256" key="12">
    <source>
        <dbReference type="PIRSR" id="PIRSR601842-2"/>
    </source>
</evidence>
<keyword evidence="4" id="KW-0645">Protease</keyword>
<dbReference type="GO" id="GO:0005615">
    <property type="term" value="C:extracellular space"/>
    <property type="evidence" value="ECO:0007669"/>
    <property type="project" value="InterPro"/>
</dbReference>
<dbReference type="AlphaFoldDB" id="A0A9W8IPW2"/>
<keyword evidence="3" id="KW-0964">Secreted</keyword>
<dbReference type="Pfam" id="PF07504">
    <property type="entry name" value="FTP"/>
    <property type="match status" value="1"/>
</dbReference>
<evidence type="ECO:0000313" key="15">
    <source>
        <dbReference type="EMBL" id="KAJ2865820.1"/>
    </source>
</evidence>
<dbReference type="PANTHER" id="PTHR33478:SF1">
    <property type="entry name" value="EXTRACELLULAR METALLOPROTEINASE MEP"/>
    <property type="match status" value="1"/>
</dbReference>
<keyword evidence="7" id="KW-0378">Hydrolase</keyword>
<evidence type="ECO:0000256" key="5">
    <source>
        <dbReference type="ARBA" id="ARBA00022723"/>
    </source>
</evidence>
<feature type="compositionally biased region" description="Low complexity" evidence="13">
    <location>
        <begin position="378"/>
        <end position="399"/>
    </location>
</feature>
<comment type="subcellular location">
    <subcellularLocation>
        <location evidence="1">Secreted</location>
    </subcellularLocation>
</comment>
<dbReference type="InterPro" id="IPR011096">
    <property type="entry name" value="FTP_domain"/>
</dbReference>
<evidence type="ECO:0000256" key="10">
    <source>
        <dbReference type="ARBA" id="ARBA00023145"/>
    </source>
</evidence>
<feature type="domain" description="FTP" evidence="14">
    <location>
        <begin position="586"/>
        <end position="633"/>
    </location>
</feature>
<accession>A0A9W8IPW2</accession>
<feature type="active site" evidence="11">
    <location>
        <position position="914"/>
    </location>
</feature>
<dbReference type="InterPro" id="IPR050371">
    <property type="entry name" value="Fungal_virulence_M36"/>
</dbReference>
<evidence type="ECO:0000256" key="9">
    <source>
        <dbReference type="ARBA" id="ARBA00023049"/>
    </source>
</evidence>
<protein>
    <recommendedName>
        <fullName evidence="14">FTP domain-containing protein</fullName>
    </recommendedName>
</protein>
<dbReference type="InterPro" id="IPR027268">
    <property type="entry name" value="Peptidase_M4/M1_CTD_sf"/>
</dbReference>
<evidence type="ECO:0000313" key="16">
    <source>
        <dbReference type="Proteomes" id="UP001140074"/>
    </source>
</evidence>
<proteinExistence type="inferred from homology"/>
<evidence type="ECO:0000259" key="14">
    <source>
        <dbReference type="Pfam" id="PF07504"/>
    </source>
</evidence>
<dbReference type="InterPro" id="IPR001842">
    <property type="entry name" value="Peptidase_M36"/>
</dbReference>
<dbReference type="PRINTS" id="PR00999">
    <property type="entry name" value="FUNGALYSIN"/>
</dbReference>
<reference evidence="15" key="1">
    <citation type="submission" date="2022-07" db="EMBL/GenBank/DDBJ databases">
        <title>Phylogenomic reconstructions and comparative analyses of Kickxellomycotina fungi.</title>
        <authorList>
            <person name="Reynolds N.K."/>
            <person name="Stajich J.E."/>
            <person name="Barry K."/>
            <person name="Grigoriev I.V."/>
            <person name="Crous P."/>
            <person name="Smith M.E."/>
        </authorList>
    </citation>
    <scope>NUCLEOTIDE SEQUENCE</scope>
    <source>
        <strain evidence="15">RSA 476</strain>
    </source>
</reference>
<evidence type="ECO:0000256" key="8">
    <source>
        <dbReference type="ARBA" id="ARBA00022833"/>
    </source>
</evidence>
<dbReference type="PANTHER" id="PTHR33478">
    <property type="entry name" value="EXTRACELLULAR METALLOPROTEINASE MEP"/>
    <property type="match status" value="1"/>
</dbReference>
<comment type="cofactor">
    <cofactor evidence="12">
        <name>Zn(2+)</name>
        <dbReference type="ChEBI" id="CHEBI:29105"/>
    </cofactor>
    <text evidence="12">Binds 1 zinc ion per subunit.</text>
</comment>
<dbReference type="Proteomes" id="UP001140074">
    <property type="component" value="Unassembled WGS sequence"/>
</dbReference>
<dbReference type="Gene3D" id="3.10.170.10">
    <property type="match status" value="1"/>
</dbReference>
<dbReference type="CDD" id="cd09596">
    <property type="entry name" value="M36"/>
    <property type="match status" value="1"/>
</dbReference>
<dbReference type="GO" id="GO:0004222">
    <property type="term" value="F:metalloendopeptidase activity"/>
    <property type="evidence" value="ECO:0007669"/>
    <property type="project" value="InterPro"/>
</dbReference>
<organism evidence="15 16">
    <name type="scientific">Coemansia aciculifera</name>
    <dbReference type="NCBI Taxonomy" id="417176"/>
    <lineage>
        <taxon>Eukaryota</taxon>
        <taxon>Fungi</taxon>
        <taxon>Fungi incertae sedis</taxon>
        <taxon>Zoopagomycota</taxon>
        <taxon>Kickxellomycotina</taxon>
        <taxon>Kickxellomycetes</taxon>
        <taxon>Kickxellales</taxon>
        <taxon>Kickxellaceae</taxon>
        <taxon>Coemansia</taxon>
    </lineage>
</organism>
<dbReference type="SUPFAM" id="SSF55486">
    <property type="entry name" value="Metalloproteases ('zincins'), catalytic domain"/>
    <property type="match status" value="1"/>
</dbReference>
<keyword evidence="16" id="KW-1185">Reference proteome</keyword>
<keyword evidence="6" id="KW-0732">Signal</keyword>
<evidence type="ECO:0000256" key="3">
    <source>
        <dbReference type="ARBA" id="ARBA00022525"/>
    </source>
</evidence>
<feature type="compositionally biased region" description="Acidic residues" evidence="13">
    <location>
        <begin position="407"/>
        <end position="420"/>
    </location>
</feature>
<evidence type="ECO:0000256" key="1">
    <source>
        <dbReference type="ARBA" id="ARBA00004613"/>
    </source>
</evidence>
<feature type="binding site" evidence="12">
    <location>
        <position position="913"/>
    </location>
    <ligand>
        <name>Zn(2+)</name>
        <dbReference type="ChEBI" id="CHEBI:29105"/>
        <note>catalytic</note>
    </ligand>
</feature>
<feature type="compositionally biased region" description="Polar residues" evidence="13">
    <location>
        <begin position="356"/>
        <end position="372"/>
    </location>
</feature>
<keyword evidence="9" id="KW-0482">Metalloprotease</keyword>
<sequence>MAQVSAEQVLAKLKQNGTFDMMRQQMLSSFLGSSRSTEFDQLVKDVLERALPDITTRGPDLNQLLEKRVVRDLERQGTLDQLEKDARNFWLTGDRSDTTRKNIELAVGDIQSGGTECLSMLDVDPPRISGGQASRSHNYYRRGDTVVAFISLCDTLCEREPPYICVAAEVMACDAVKNMYTVRDPDAGARSTWVVYWDQLLAIKRPYECKYQVGDQVYALYRDDRGADTAVSTEFFPGRVQSVGQLSLAVKFDSGVLAHVYYDEVFAAGRVGFLRNKSAERRRRREDGAMVETAKGRAVPSFTGFWPGDAAPELGKHGRKVRYRQMPPLLVVHELVPDTSAKERRKSLGTEAVNISRHSSPGSDMDIDNSSPEPIAIAVQPVARPQQQQQRPAVNVQPPARRPSPGSEEDGEIGGEDGECISDSAHRRIVSPTRGRYAQDSRDDSSRRPRWDHRSPARRSERERSRSRFGSSGHYRPSHDRGEYRRSRRSRSRGSSPQSSRHGYRDDRVAASGAPKLFRPTHSQWPVFNIYEQPLRVNVSLGLRSLARDLVLLPHKRQWSQLGDQIATATAYLGTHHAISSGSVAIMDAYTDSISGITHVYARQTINGLPVINGLANINIDANGHVISASQSFAPPAMPTSTSIGTDSFSLDSALASLIAYVGPGSNTSVSLRASSANISNGQCTVSKALIYAANGIVTPVWHMSLRRADHWWSACVNTEHGRIESLCDWAYSSEAFRVFPRTVLSPADGQREMAVSPANTTASPKGWVTANTTAGNNVWAQSSSPGSNDTWINSYRPTANNKTFDYPLDLTQQPATYMDFSIMQLFYTVNTLHDLAFIYGFDEAAGNFQDVNYSGLGKGNDFVIATAQDSGGVNNAMFESPPDGQHGRMRMFVWTKNTPNRDGGLEQDIVAHEFTHGISSRLTGGPANADCLSDGEPAGMGEGWSDVVANLLRIRTNYTRNVDMIMGEYVYGAGIRKYPYSTSLKTNPTTYGYLDKPEFKEVHAAGEVWAEMLYEVTWNLVDKHGISDDLFAHDLTKGNALMMQIMLGGMKLQPCNPSFVDARNAIVQAENILTGGKNHCALWHGFAKRGLGIAAKFDGRQRKEDFGVPEACLLKK</sequence>
<feature type="binding site" evidence="12">
    <location>
        <position position="917"/>
    </location>
    <ligand>
        <name>Zn(2+)</name>
        <dbReference type="ChEBI" id="CHEBI:29105"/>
        <note>catalytic</note>
    </ligand>
</feature>
<gene>
    <name evidence="15" type="ORF">GGH94_001952</name>
</gene>
<keyword evidence="10" id="KW-0865">Zymogen</keyword>
<dbReference type="GO" id="GO:0008270">
    <property type="term" value="F:zinc ion binding"/>
    <property type="evidence" value="ECO:0007669"/>
    <property type="project" value="InterPro"/>
</dbReference>
<feature type="binding site" evidence="12">
    <location>
        <position position="943"/>
    </location>
    <ligand>
        <name>Zn(2+)</name>
        <dbReference type="ChEBI" id="CHEBI:29105"/>
        <note>catalytic</note>
    </ligand>
</feature>
<feature type="compositionally biased region" description="Basic and acidic residues" evidence="13">
    <location>
        <begin position="437"/>
        <end position="466"/>
    </location>
</feature>
<comment type="similarity">
    <text evidence="2">Belongs to the peptidase M36 family.</text>
</comment>
<dbReference type="Pfam" id="PF02128">
    <property type="entry name" value="Peptidase_M36"/>
    <property type="match status" value="1"/>
</dbReference>
<evidence type="ECO:0000256" key="2">
    <source>
        <dbReference type="ARBA" id="ARBA00006006"/>
    </source>
</evidence>